<dbReference type="Proteomes" id="UP000766486">
    <property type="component" value="Unassembled WGS sequence"/>
</dbReference>
<comment type="caution">
    <text evidence="1">The sequence shown here is derived from an EMBL/GenBank/DDBJ whole genome shotgun (WGS) entry which is preliminary data.</text>
</comment>
<evidence type="ECO:0000313" key="1">
    <source>
        <dbReference type="EMBL" id="VUC29013.1"/>
    </source>
</evidence>
<dbReference type="EMBL" id="CABFNS010000795">
    <property type="protein sequence ID" value="VUC29013.1"/>
    <property type="molecule type" value="Genomic_DNA"/>
</dbReference>
<reference evidence="1 2" key="1">
    <citation type="submission" date="2019-06" db="EMBL/GenBank/DDBJ databases">
        <authorList>
            <person name="Broberg M."/>
        </authorList>
    </citation>
    <scope>NUCLEOTIDE SEQUENCE [LARGE SCALE GENOMIC DNA]</scope>
</reference>
<protein>
    <submittedName>
        <fullName evidence="1">Uncharacterized protein</fullName>
    </submittedName>
</protein>
<gene>
    <name evidence="1" type="ORF">CLO192961_LOCUS248312</name>
</gene>
<name>A0ABY6UCW8_BIOOC</name>
<keyword evidence="2" id="KW-1185">Reference proteome</keyword>
<sequence length="81" mass="9553">MNPNPAGQWLWWLSYQLIQKTPVCKSNVCSFTRKIPDGVDAKGQPKFRTERGKKECHKDHPCGDFFKYCYFDDEKNEAKCY</sequence>
<accession>A0ABY6UCW8</accession>
<evidence type="ECO:0000313" key="2">
    <source>
        <dbReference type="Proteomes" id="UP000766486"/>
    </source>
</evidence>
<organism evidence="1 2">
    <name type="scientific">Bionectria ochroleuca</name>
    <name type="common">Gliocladium roseum</name>
    <dbReference type="NCBI Taxonomy" id="29856"/>
    <lineage>
        <taxon>Eukaryota</taxon>
        <taxon>Fungi</taxon>
        <taxon>Dikarya</taxon>
        <taxon>Ascomycota</taxon>
        <taxon>Pezizomycotina</taxon>
        <taxon>Sordariomycetes</taxon>
        <taxon>Hypocreomycetidae</taxon>
        <taxon>Hypocreales</taxon>
        <taxon>Bionectriaceae</taxon>
        <taxon>Clonostachys</taxon>
    </lineage>
</organism>
<proteinExistence type="predicted"/>